<organism evidence="1">
    <name type="scientific">Macaca fascicularis</name>
    <name type="common">Crab-eating macaque</name>
    <name type="synonym">Cynomolgus monkey</name>
    <dbReference type="NCBI Taxonomy" id="9541"/>
    <lineage>
        <taxon>Eukaryota</taxon>
        <taxon>Metazoa</taxon>
        <taxon>Chordata</taxon>
        <taxon>Craniata</taxon>
        <taxon>Vertebrata</taxon>
        <taxon>Euteleostomi</taxon>
        <taxon>Mammalia</taxon>
        <taxon>Eutheria</taxon>
        <taxon>Euarchontoglires</taxon>
        <taxon>Primates</taxon>
        <taxon>Haplorrhini</taxon>
        <taxon>Catarrhini</taxon>
        <taxon>Cercopithecidae</taxon>
        <taxon>Cercopithecinae</taxon>
        <taxon>Macaca</taxon>
    </lineage>
</organism>
<dbReference type="AlphaFoldDB" id="I7GLG3"/>
<sequence length="38" mass="4446">MCLRKIKLMKTQHLCWFSCSLLGGRIYLFKITGCIKNP</sequence>
<reference evidence="1" key="1">
    <citation type="journal article" date="2007" name="PLoS Biol.">
        <title>Rate of evolution in brain-expressed genes in humans and other primates.</title>
        <authorList>
            <person name="Wang H.-Y."/>
            <person name="Chien H.-C."/>
            <person name="Osada N."/>
            <person name="Hashimoto K."/>
            <person name="Sugano S."/>
            <person name="Gojobori T."/>
            <person name="Chou C.-K."/>
            <person name="Tsai S.-F."/>
            <person name="Wu C.-I."/>
            <person name="Shen C.-K.J."/>
        </authorList>
    </citation>
    <scope>NUCLEOTIDE SEQUENCE</scope>
</reference>
<accession>I7GLG3</accession>
<protein>
    <submittedName>
        <fullName evidence="1">Macaca fascicularis brain cDNA clone: QflA-18203, similar to human nuclear factor I/B (NFIB), mRNA, RefSeq: NM_005596.1</fullName>
    </submittedName>
</protein>
<evidence type="ECO:0000313" key="1">
    <source>
        <dbReference type="EMBL" id="BAE89517.1"/>
    </source>
</evidence>
<proteinExistence type="evidence at transcript level"/>
<name>I7GLG3_MACFA</name>
<dbReference type="EMBL" id="AB172455">
    <property type="protein sequence ID" value="BAE89517.1"/>
    <property type="molecule type" value="mRNA"/>
</dbReference>